<evidence type="ECO:0000313" key="1">
    <source>
        <dbReference type="EMBL" id="BED92480.1"/>
    </source>
</evidence>
<sequence length="101" mass="12189">MPMEVVYKIYQFRKNGQTVNIPKETPKYFIQLWDEEIRQIIKTKNGKAFFNKIGFEPDLNPNIDYIEVYLDNNYGNASFNDNNDDRYRSYYLNKDDLKDID</sequence>
<dbReference type="Proteomes" id="UP001335720">
    <property type="component" value="Chromosome"/>
</dbReference>
<protein>
    <submittedName>
        <fullName evidence="1">Uncharacterized protein</fullName>
    </submittedName>
</protein>
<dbReference type="AlphaFoldDB" id="A0AA48IBK1"/>
<accession>A0AA48IBK1</accession>
<dbReference type="KEGG" id="ptrh:RsTaC01_0214"/>
<name>A0AA48IBK1_9FIRM</name>
<gene>
    <name evidence="1" type="ORF">RsTaC01_0214</name>
</gene>
<proteinExistence type="predicted"/>
<reference evidence="1" key="1">
    <citation type="journal article" date="2023" name="ISME J.">
        <title>Emergence of putative energy parasites within Clostridia revealed by genome analysis of a novel endosymbiotic clade.</title>
        <authorList>
            <person name="Takahashi K."/>
            <person name="Kuwahara H."/>
            <person name="Horikawa Y."/>
            <person name="Izawa K."/>
            <person name="Kato D."/>
            <person name="Inagaki T."/>
            <person name="Yuki M."/>
            <person name="Ohkuma M."/>
            <person name="Hongoh Y."/>
        </authorList>
    </citation>
    <scope>NUCLEOTIDE SEQUENCE</scope>
    <source>
        <strain evidence="1">RsTa-C01</strain>
    </source>
</reference>
<dbReference type="EMBL" id="AP027925">
    <property type="protein sequence ID" value="BED92480.1"/>
    <property type="molecule type" value="Genomic_DNA"/>
</dbReference>
<organism evidence="1">
    <name type="scientific">Candidatus Paraimprobicoccus trichonymphae</name>
    <dbReference type="NCBI Taxonomy" id="3033793"/>
    <lineage>
        <taxon>Bacteria</taxon>
        <taxon>Bacillati</taxon>
        <taxon>Bacillota</taxon>
        <taxon>Clostridia</taxon>
        <taxon>Candidatus Paraimprobicoccus</taxon>
    </lineage>
</organism>